<dbReference type="PROSITE" id="PS50928">
    <property type="entry name" value="ABC_TM1"/>
    <property type="match status" value="1"/>
</dbReference>
<evidence type="ECO:0000256" key="6">
    <source>
        <dbReference type="ARBA" id="ARBA00022970"/>
    </source>
</evidence>
<feature type="domain" description="ABC transmembrane type-1" evidence="10">
    <location>
        <begin position="10"/>
        <end position="210"/>
    </location>
</feature>
<proteinExistence type="inferred from homology"/>
<name>A0A101KLR8_RHILI</name>
<keyword evidence="4" id="KW-1003">Cell membrane</keyword>
<keyword evidence="8 9" id="KW-0472">Membrane</keyword>
<dbReference type="NCBIfam" id="TIGR01726">
    <property type="entry name" value="HEQRo_perm_3TM"/>
    <property type="match status" value="1"/>
</dbReference>
<feature type="transmembrane region" description="Helical" evidence="9">
    <location>
        <begin position="154"/>
        <end position="180"/>
    </location>
</feature>
<dbReference type="InterPro" id="IPR043429">
    <property type="entry name" value="ArtM/GltK/GlnP/TcyL/YhdX-like"/>
</dbReference>
<sequence>MDVSAMIPELLSALPLTLAITFTAMVVGFCLALVATTLRVRRIPAVSHLTDLYVSYARSVPVVLQLFVAFYGLPLLVALFGAEDFFSPTIAAMVGLSFYHGGYLSEVMRPAYLAVDRGQHDAADSLGYTFRQKIARVVGPQAVHFALPGYGNSIIYLIHNVALVMYIGAADVMATAHLIMERDYNQYQFQTYLVLAVIYSLMCLVAWLIVRFFELRSPMQAPEATTTAQIKNALIASA</sequence>
<keyword evidence="3 9" id="KW-0813">Transport</keyword>
<evidence type="ECO:0000256" key="2">
    <source>
        <dbReference type="ARBA" id="ARBA00010072"/>
    </source>
</evidence>
<evidence type="ECO:0000256" key="3">
    <source>
        <dbReference type="ARBA" id="ARBA00022448"/>
    </source>
</evidence>
<dbReference type="CDD" id="cd06261">
    <property type="entry name" value="TM_PBP2"/>
    <property type="match status" value="1"/>
</dbReference>
<dbReference type="InterPro" id="IPR010065">
    <property type="entry name" value="AA_ABC_transptr_permease_3TM"/>
</dbReference>
<feature type="transmembrane region" description="Helical" evidence="9">
    <location>
        <begin position="85"/>
        <end position="104"/>
    </location>
</feature>
<accession>A0A101KLR8</accession>
<comment type="caution">
    <text evidence="11">The sequence shown here is derived from an EMBL/GenBank/DDBJ whole genome shotgun (WGS) entry which is preliminary data.</text>
</comment>
<comment type="subcellular location">
    <subcellularLocation>
        <location evidence="1">Cell inner membrane</location>
        <topology evidence="1">Multi-pass membrane protein</topology>
    </subcellularLocation>
    <subcellularLocation>
        <location evidence="9">Cell membrane</location>
        <topology evidence="9">Multi-pass membrane protein</topology>
    </subcellularLocation>
</comment>
<dbReference type="AlphaFoldDB" id="A0A101KLR8"/>
<dbReference type="Proteomes" id="UP000053176">
    <property type="component" value="Unassembled WGS sequence"/>
</dbReference>
<feature type="transmembrane region" description="Helical" evidence="9">
    <location>
        <begin position="12"/>
        <end position="38"/>
    </location>
</feature>
<gene>
    <name evidence="11" type="ORF">AU467_34300</name>
</gene>
<reference evidence="11 12" key="1">
    <citation type="submission" date="2015-12" db="EMBL/GenBank/DDBJ databases">
        <title>Draft genome sequence of Mesorhizobium sp. UFLA 01-765, a multitolerant efficient symbiont and plant-growth promoting strain isolated from Zn-mining soil using Leucaena leucocephala as a trap plant.</title>
        <authorList>
            <person name="Rangel W.M."/>
            <person name="Thijs S."/>
            <person name="Longatti S.M."/>
            <person name="Moreira F.M."/>
            <person name="Weyens N."/>
            <person name="Vangronsveld J."/>
            <person name="Van Hamme J.D."/>
            <person name="Bottos E.M."/>
            <person name="Rineau F."/>
        </authorList>
    </citation>
    <scope>NUCLEOTIDE SEQUENCE [LARGE SCALE GENOMIC DNA]</scope>
    <source>
        <strain evidence="11 12">UFLA 01-765</strain>
    </source>
</reference>
<dbReference type="GO" id="GO:0022857">
    <property type="term" value="F:transmembrane transporter activity"/>
    <property type="evidence" value="ECO:0007669"/>
    <property type="project" value="InterPro"/>
</dbReference>
<evidence type="ECO:0000256" key="7">
    <source>
        <dbReference type="ARBA" id="ARBA00022989"/>
    </source>
</evidence>
<dbReference type="PANTHER" id="PTHR30614:SF0">
    <property type="entry name" value="L-CYSTINE TRANSPORT SYSTEM PERMEASE PROTEIN TCYL"/>
    <property type="match status" value="1"/>
</dbReference>
<feature type="transmembrane region" description="Helical" evidence="9">
    <location>
        <begin position="192"/>
        <end position="210"/>
    </location>
</feature>
<dbReference type="Pfam" id="PF00528">
    <property type="entry name" value="BPD_transp_1"/>
    <property type="match status" value="1"/>
</dbReference>
<evidence type="ECO:0000256" key="1">
    <source>
        <dbReference type="ARBA" id="ARBA00004429"/>
    </source>
</evidence>
<evidence type="ECO:0000256" key="8">
    <source>
        <dbReference type="ARBA" id="ARBA00023136"/>
    </source>
</evidence>
<dbReference type="PANTHER" id="PTHR30614">
    <property type="entry name" value="MEMBRANE COMPONENT OF AMINO ACID ABC TRANSPORTER"/>
    <property type="match status" value="1"/>
</dbReference>
<dbReference type="InterPro" id="IPR035906">
    <property type="entry name" value="MetI-like_sf"/>
</dbReference>
<evidence type="ECO:0000256" key="5">
    <source>
        <dbReference type="ARBA" id="ARBA00022692"/>
    </source>
</evidence>
<evidence type="ECO:0000256" key="9">
    <source>
        <dbReference type="RuleBase" id="RU363032"/>
    </source>
</evidence>
<dbReference type="GO" id="GO:0006865">
    <property type="term" value="P:amino acid transport"/>
    <property type="evidence" value="ECO:0007669"/>
    <property type="project" value="UniProtKB-KW"/>
</dbReference>
<dbReference type="EMBL" id="LPWA01000183">
    <property type="protein sequence ID" value="KUM23127.1"/>
    <property type="molecule type" value="Genomic_DNA"/>
</dbReference>
<dbReference type="GO" id="GO:0043190">
    <property type="term" value="C:ATP-binding cassette (ABC) transporter complex"/>
    <property type="evidence" value="ECO:0007669"/>
    <property type="project" value="InterPro"/>
</dbReference>
<dbReference type="InterPro" id="IPR000515">
    <property type="entry name" value="MetI-like"/>
</dbReference>
<keyword evidence="6" id="KW-0029">Amino-acid transport</keyword>
<feature type="transmembrane region" description="Helical" evidence="9">
    <location>
        <begin position="59"/>
        <end position="79"/>
    </location>
</feature>
<evidence type="ECO:0000313" key="11">
    <source>
        <dbReference type="EMBL" id="KUM23127.1"/>
    </source>
</evidence>
<evidence type="ECO:0000313" key="12">
    <source>
        <dbReference type="Proteomes" id="UP000053176"/>
    </source>
</evidence>
<keyword evidence="7 9" id="KW-1133">Transmembrane helix</keyword>
<organism evidence="11 12">
    <name type="scientific">Rhizobium loti</name>
    <name type="common">Mesorhizobium loti</name>
    <dbReference type="NCBI Taxonomy" id="381"/>
    <lineage>
        <taxon>Bacteria</taxon>
        <taxon>Pseudomonadati</taxon>
        <taxon>Pseudomonadota</taxon>
        <taxon>Alphaproteobacteria</taxon>
        <taxon>Hyphomicrobiales</taxon>
        <taxon>Phyllobacteriaceae</taxon>
        <taxon>Mesorhizobium</taxon>
    </lineage>
</organism>
<dbReference type="OrthoDB" id="7255919at2"/>
<keyword evidence="5 9" id="KW-0812">Transmembrane</keyword>
<dbReference type="Gene3D" id="1.10.3720.10">
    <property type="entry name" value="MetI-like"/>
    <property type="match status" value="1"/>
</dbReference>
<comment type="similarity">
    <text evidence="2">Belongs to the binding-protein-dependent transport system permease family. HisMQ subfamily.</text>
</comment>
<protein>
    <submittedName>
        <fullName evidence="11">Amino acid ABC transporter</fullName>
    </submittedName>
</protein>
<evidence type="ECO:0000256" key="4">
    <source>
        <dbReference type="ARBA" id="ARBA00022475"/>
    </source>
</evidence>
<evidence type="ECO:0000259" key="10">
    <source>
        <dbReference type="PROSITE" id="PS50928"/>
    </source>
</evidence>
<dbReference type="SUPFAM" id="SSF161098">
    <property type="entry name" value="MetI-like"/>
    <property type="match status" value="1"/>
</dbReference>